<dbReference type="InterPro" id="IPR046234">
    <property type="entry name" value="DUF6267"/>
</dbReference>
<dbReference type="Pfam" id="PF19782">
    <property type="entry name" value="DUF6267"/>
    <property type="match status" value="1"/>
</dbReference>
<evidence type="ECO:0000313" key="2">
    <source>
        <dbReference type="EMBL" id="CAB4123082.1"/>
    </source>
</evidence>
<sequence>MRISEVIKPSRRVIQEAKGREYQHCEDFLIFGSEEEGAKPGAEGGLVAVQGLAAAASNPAQMNVKWDGSASVFWGRNEQAEFLFAPLNQWNKKTPLNRQQLSQEITQTGKPRPGQSEEEFHAGREQMASGYRKLWDIFEAATPNNFRGYLNGDLMFTSRPDRDSQGNYEFTPNKVKYVVNPDGFAGKMATAEVFVTVHGKIDQFGDTPTGNIYVVPDSVVEAFNRTPKLIVLPTQHPNMPVSADVKKIKQAAQFIKRNQAGINAVANFTAPKMTTFTDILYKYAVQRAKKSVSWDDWLPNSKLSANQLGIMDQSGITQGAEWKQFWQAFDMVLDIKHEVHNNLQKTHGEDLYSKFGIRAFTHDEPGGEGYVWALPGGQMAKMVNPKFRSAPDNPRYAQSS</sequence>
<evidence type="ECO:0000256" key="1">
    <source>
        <dbReference type="SAM" id="MobiDB-lite"/>
    </source>
</evidence>
<proteinExistence type="predicted"/>
<organism evidence="2">
    <name type="scientific">uncultured Caudovirales phage</name>
    <dbReference type="NCBI Taxonomy" id="2100421"/>
    <lineage>
        <taxon>Viruses</taxon>
        <taxon>Duplodnaviria</taxon>
        <taxon>Heunggongvirae</taxon>
        <taxon>Uroviricota</taxon>
        <taxon>Caudoviricetes</taxon>
        <taxon>Peduoviridae</taxon>
        <taxon>Maltschvirus</taxon>
        <taxon>Maltschvirus maltsch</taxon>
    </lineage>
</organism>
<reference evidence="2" key="1">
    <citation type="submission" date="2020-04" db="EMBL/GenBank/DDBJ databases">
        <authorList>
            <person name="Chiriac C."/>
            <person name="Salcher M."/>
            <person name="Ghai R."/>
            <person name="Kavagutti S V."/>
        </authorList>
    </citation>
    <scope>NUCLEOTIDE SEQUENCE</scope>
</reference>
<accession>A0A6J5KPI8</accession>
<feature type="region of interest" description="Disordered" evidence="1">
    <location>
        <begin position="102"/>
        <end position="122"/>
    </location>
</feature>
<gene>
    <name evidence="2" type="ORF">UFOVP29_241</name>
</gene>
<name>A0A6J5KPI8_9CAUD</name>
<protein>
    <submittedName>
        <fullName evidence="2">Uncharacterized protein</fullName>
    </submittedName>
</protein>
<dbReference type="EMBL" id="LR796167">
    <property type="protein sequence ID" value="CAB4123082.1"/>
    <property type="molecule type" value="Genomic_DNA"/>
</dbReference>